<dbReference type="Pfam" id="PF13279">
    <property type="entry name" value="4HBT_2"/>
    <property type="match status" value="1"/>
</dbReference>
<dbReference type="PANTHER" id="PTHR31793">
    <property type="entry name" value="4-HYDROXYBENZOYL-COA THIOESTERASE FAMILY MEMBER"/>
    <property type="match status" value="1"/>
</dbReference>
<dbReference type="AlphaFoldDB" id="A0A437QGP5"/>
<keyword evidence="2" id="KW-0378">Hydrolase</keyword>
<evidence type="ECO:0000313" key="4">
    <source>
        <dbReference type="Proteomes" id="UP000287447"/>
    </source>
</evidence>
<proteinExistence type="inferred from homology"/>
<gene>
    <name evidence="3" type="ORF">EOI86_21555</name>
</gene>
<keyword evidence="4" id="KW-1185">Reference proteome</keyword>
<organism evidence="3 4">
    <name type="scientific">Hwanghaeella grinnelliae</name>
    <dbReference type="NCBI Taxonomy" id="2500179"/>
    <lineage>
        <taxon>Bacteria</taxon>
        <taxon>Pseudomonadati</taxon>
        <taxon>Pseudomonadota</taxon>
        <taxon>Alphaproteobacteria</taxon>
        <taxon>Rhodospirillales</taxon>
        <taxon>Rhodospirillaceae</taxon>
        <taxon>Hwanghaeella</taxon>
    </lineage>
</organism>
<protein>
    <submittedName>
        <fullName evidence="3">Acyl-CoA thioesterase</fullName>
    </submittedName>
</protein>
<dbReference type="InterPro" id="IPR029069">
    <property type="entry name" value="HotDog_dom_sf"/>
</dbReference>
<evidence type="ECO:0000256" key="2">
    <source>
        <dbReference type="ARBA" id="ARBA00022801"/>
    </source>
</evidence>
<comment type="similarity">
    <text evidence="1">Belongs to the 4-hydroxybenzoyl-CoA thioesterase family.</text>
</comment>
<dbReference type="OrthoDB" id="9799036at2"/>
<dbReference type="Proteomes" id="UP000287447">
    <property type="component" value="Unassembled WGS sequence"/>
</dbReference>
<dbReference type="Gene3D" id="3.10.129.10">
    <property type="entry name" value="Hotdog Thioesterase"/>
    <property type="match status" value="1"/>
</dbReference>
<dbReference type="GO" id="GO:0047617">
    <property type="term" value="F:fatty acyl-CoA hydrolase activity"/>
    <property type="evidence" value="ECO:0007669"/>
    <property type="project" value="TreeGrafter"/>
</dbReference>
<reference evidence="4" key="1">
    <citation type="submission" date="2019-01" db="EMBL/GenBank/DDBJ databases">
        <title>Gri0909 isolated from a small marine red alga.</title>
        <authorList>
            <person name="Kim J."/>
            <person name="Jeong S.E."/>
            <person name="Jeon C.O."/>
        </authorList>
    </citation>
    <scope>NUCLEOTIDE SEQUENCE [LARGE SCALE GENOMIC DNA]</scope>
    <source>
        <strain evidence="4">Gri0909</strain>
    </source>
</reference>
<dbReference type="SUPFAM" id="SSF54637">
    <property type="entry name" value="Thioesterase/thiol ester dehydrase-isomerase"/>
    <property type="match status" value="1"/>
</dbReference>
<name>A0A437QGP5_9PROT</name>
<sequence>MKREEAPSREEFPLFRPITTRWMDQDPYGHVNNVEYYSYFDTAVNQHLIEEAGLNPRSTDIVGMVVDTQCSFFHELTFPETVEVGIRVTKLGRSSIAYEIGIFRQGEEKPAALGHFVHVYVERATMTPIPIPAHVRAAVEPLVMA</sequence>
<dbReference type="InterPro" id="IPR050563">
    <property type="entry name" value="4-hydroxybenzoyl-CoA_TE"/>
</dbReference>
<accession>A0A437QGP5</accession>
<comment type="caution">
    <text evidence="3">The sequence shown here is derived from an EMBL/GenBank/DDBJ whole genome shotgun (WGS) entry which is preliminary data.</text>
</comment>
<evidence type="ECO:0000256" key="1">
    <source>
        <dbReference type="ARBA" id="ARBA00005953"/>
    </source>
</evidence>
<dbReference type="RefSeq" id="WP_127767765.1">
    <property type="nucleotide sequence ID" value="NZ_SADE01000004.1"/>
</dbReference>
<dbReference type="CDD" id="cd00586">
    <property type="entry name" value="4HBT"/>
    <property type="match status" value="1"/>
</dbReference>
<evidence type="ECO:0000313" key="3">
    <source>
        <dbReference type="EMBL" id="RVU33735.1"/>
    </source>
</evidence>
<dbReference type="PANTHER" id="PTHR31793:SF27">
    <property type="entry name" value="NOVEL THIOESTERASE SUPERFAMILY DOMAIN AND SAPOSIN A-TYPE DOMAIN CONTAINING PROTEIN (0610012H03RIK)"/>
    <property type="match status" value="1"/>
</dbReference>
<dbReference type="EMBL" id="SADE01000004">
    <property type="protein sequence ID" value="RVU33735.1"/>
    <property type="molecule type" value="Genomic_DNA"/>
</dbReference>